<comment type="similarity">
    <text evidence="2">Belongs to the nematode transthyretin-like family.</text>
</comment>
<dbReference type="InterPro" id="IPR001534">
    <property type="entry name" value="Transthyretin-like"/>
</dbReference>
<keyword evidence="4" id="KW-0732">Signal</keyword>
<dbReference type="Proteomes" id="UP000887540">
    <property type="component" value="Unplaced"/>
</dbReference>
<dbReference type="WBParaSite" id="ACRNAN_scaffold1590.g32142.t1">
    <property type="protein sequence ID" value="ACRNAN_scaffold1590.g32142.t1"/>
    <property type="gene ID" value="ACRNAN_scaffold1590.g32142"/>
</dbReference>
<dbReference type="Pfam" id="PF01060">
    <property type="entry name" value="TTR-52"/>
    <property type="match status" value="2"/>
</dbReference>
<organism evidence="5 6">
    <name type="scientific">Acrobeloides nanus</name>
    <dbReference type="NCBI Taxonomy" id="290746"/>
    <lineage>
        <taxon>Eukaryota</taxon>
        <taxon>Metazoa</taxon>
        <taxon>Ecdysozoa</taxon>
        <taxon>Nematoda</taxon>
        <taxon>Chromadorea</taxon>
        <taxon>Rhabditida</taxon>
        <taxon>Tylenchina</taxon>
        <taxon>Cephalobomorpha</taxon>
        <taxon>Cephaloboidea</taxon>
        <taxon>Cephalobidae</taxon>
        <taxon>Acrobeloides</taxon>
    </lineage>
</organism>
<dbReference type="PANTHER" id="PTHR21700">
    <property type="entry name" value="TRANSTHYRETIN-LIKE FAMILY PROTEIN-RELATED"/>
    <property type="match status" value="1"/>
</dbReference>
<name>A0A914CXF4_9BILA</name>
<evidence type="ECO:0000256" key="1">
    <source>
        <dbReference type="ARBA" id="ARBA00004613"/>
    </source>
</evidence>
<keyword evidence="5" id="KW-1185">Reference proteome</keyword>
<dbReference type="Gene3D" id="2.60.40.3330">
    <property type="match status" value="2"/>
</dbReference>
<dbReference type="AlphaFoldDB" id="A0A914CXF4"/>
<evidence type="ECO:0000313" key="6">
    <source>
        <dbReference type="WBParaSite" id="ACRNAN_scaffold1590.g32142.t1"/>
    </source>
</evidence>
<evidence type="ECO:0000256" key="4">
    <source>
        <dbReference type="ARBA" id="ARBA00022729"/>
    </source>
</evidence>
<comment type="subcellular location">
    <subcellularLocation>
        <location evidence="1">Secreted</location>
    </subcellularLocation>
</comment>
<dbReference type="InterPro" id="IPR038479">
    <property type="entry name" value="Transthyretin-like_sf"/>
</dbReference>
<reference evidence="6" key="1">
    <citation type="submission" date="2022-11" db="UniProtKB">
        <authorList>
            <consortium name="WormBaseParasite"/>
        </authorList>
    </citation>
    <scope>IDENTIFICATION</scope>
</reference>
<evidence type="ECO:0000256" key="2">
    <source>
        <dbReference type="ARBA" id="ARBA00010112"/>
    </source>
</evidence>
<keyword evidence="3" id="KW-0964">Secreted</keyword>
<dbReference type="GO" id="GO:0009986">
    <property type="term" value="C:cell surface"/>
    <property type="evidence" value="ECO:0007669"/>
    <property type="project" value="InterPro"/>
</dbReference>
<proteinExistence type="inferred from homology"/>
<dbReference type="GO" id="GO:0005576">
    <property type="term" value="C:extracellular region"/>
    <property type="evidence" value="ECO:0007669"/>
    <property type="project" value="UniProtKB-SubCell"/>
</dbReference>
<protein>
    <submittedName>
        <fullName evidence="6">Uncharacterized protein</fullName>
    </submittedName>
</protein>
<evidence type="ECO:0000256" key="3">
    <source>
        <dbReference type="ARBA" id="ARBA00022525"/>
    </source>
</evidence>
<evidence type="ECO:0000313" key="5">
    <source>
        <dbReference type="Proteomes" id="UP000887540"/>
    </source>
</evidence>
<accession>A0A914CXF4</accession>
<sequence length="294" mass="33756">MKSETESFPIDKRSIPYQMGGIERIERTPSLGSWKSMFEPNDPALFIESPNDDKGSKSHFHDSCEPLSNATIEIWEEDNALPGDSDDFLNRTITARNGRFEIQGIETELGSADFYVKLNHTCGMSERDVKAGCKRITIKKVPRQYNSKNWKLYNWQIFSSNSVEGQLKCCNPPFKDVSKNTTVINCAPINDGLIELWDRDNKSQGDDDDLLVETLPSEIGRFIVRGAQVENEPVDFYLKVFHQCGLRTDELQKKCFRISIKQVPREFNSKNESWKLFPWQISTTNEEQDLIICP</sequence>